<dbReference type="RefSeq" id="WP_345826481.1">
    <property type="nucleotide sequence ID" value="NZ_JBDIML010000009.1"/>
</dbReference>
<keyword evidence="3" id="KW-1185">Reference proteome</keyword>
<reference evidence="2 3" key="1">
    <citation type="submission" date="2024-05" db="EMBL/GenBank/DDBJ databases">
        <authorList>
            <person name="Haq I."/>
            <person name="Ullah Z."/>
            <person name="Ahmad R."/>
            <person name="Li M."/>
            <person name="Tong Y."/>
        </authorList>
    </citation>
    <scope>NUCLEOTIDE SEQUENCE [LARGE SCALE GENOMIC DNA]</scope>
    <source>
        <strain evidence="2 3">16A2E</strain>
    </source>
</reference>
<dbReference type="Proteomes" id="UP001444625">
    <property type="component" value="Unassembled WGS sequence"/>
</dbReference>
<feature type="transmembrane region" description="Helical" evidence="1">
    <location>
        <begin position="69"/>
        <end position="87"/>
    </location>
</feature>
<dbReference type="EMBL" id="JBDIML010000009">
    <property type="protein sequence ID" value="MEN2768982.1"/>
    <property type="molecule type" value="Genomic_DNA"/>
</dbReference>
<feature type="transmembrane region" description="Helical" evidence="1">
    <location>
        <begin position="93"/>
        <end position="112"/>
    </location>
</feature>
<protein>
    <submittedName>
        <fullName evidence="2">Uncharacterized protein</fullName>
    </submittedName>
</protein>
<evidence type="ECO:0000313" key="3">
    <source>
        <dbReference type="Proteomes" id="UP001444625"/>
    </source>
</evidence>
<comment type="caution">
    <text evidence="2">The sequence shown here is derived from an EMBL/GenBank/DDBJ whole genome shotgun (WGS) entry which is preliminary data.</text>
</comment>
<evidence type="ECO:0000256" key="1">
    <source>
        <dbReference type="SAM" id="Phobius"/>
    </source>
</evidence>
<accession>A0ABU9XL02</accession>
<proteinExistence type="predicted"/>
<name>A0ABU9XL02_9BACI</name>
<sequence length="123" mass="13623">MSIKVRRNTGVMGGMMSVSLLIDSKKAAKLSENEEFIVDSTNIPTKIKAKQWYFGSPEMEVEDDSNVEITINPIAMLLLFLSMALIFAGSLLLPVLTVLGIVSCFATIFYATKNWFVIKVKKA</sequence>
<keyword evidence="1" id="KW-1133">Transmembrane helix</keyword>
<keyword evidence="1" id="KW-0472">Membrane</keyword>
<evidence type="ECO:0000313" key="2">
    <source>
        <dbReference type="EMBL" id="MEN2768982.1"/>
    </source>
</evidence>
<organism evidence="2 3">
    <name type="scientific">Ornithinibacillus xuwenensis</name>
    <dbReference type="NCBI Taxonomy" id="3144668"/>
    <lineage>
        <taxon>Bacteria</taxon>
        <taxon>Bacillati</taxon>
        <taxon>Bacillota</taxon>
        <taxon>Bacilli</taxon>
        <taxon>Bacillales</taxon>
        <taxon>Bacillaceae</taxon>
        <taxon>Ornithinibacillus</taxon>
    </lineage>
</organism>
<gene>
    <name evidence="2" type="ORF">ABC228_17555</name>
</gene>
<keyword evidence="1" id="KW-0812">Transmembrane</keyword>